<feature type="domain" description="EGF-like" evidence="2">
    <location>
        <begin position="209"/>
        <end position="240"/>
    </location>
</feature>
<dbReference type="InParanoid" id="I7LW46"/>
<dbReference type="PANTHER" id="PTHR15332">
    <property type="entry name" value="PROPROTEIN CONVERTASE SUBTILISIN_KEXIN TYPE 5-LIKE"/>
    <property type="match status" value="1"/>
</dbReference>
<accession>I7LW46</accession>
<dbReference type="AlphaFoldDB" id="I7LW46"/>
<protein>
    <submittedName>
        <fullName evidence="3">Zinc finger lsd1 subclass family protein</fullName>
    </submittedName>
</protein>
<evidence type="ECO:0000259" key="2">
    <source>
        <dbReference type="SMART" id="SM00181"/>
    </source>
</evidence>
<dbReference type="GeneID" id="7838985"/>
<dbReference type="PANTHER" id="PTHR15332:SF175">
    <property type="entry name" value="PROPROTEIN CONVERTASE SUBTILISIN_KEXIN TYPE 5-LIKE"/>
    <property type="match status" value="1"/>
</dbReference>
<dbReference type="RefSeq" id="XP_001021069.2">
    <property type="nucleotide sequence ID" value="XM_001021069.2"/>
</dbReference>
<feature type="domain" description="EGF-like" evidence="2">
    <location>
        <begin position="580"/>
        <end position="612"/>
    </location>
</feature>
<proteinExistence type="predicted"/>
<dbReference type="Proteomes" id="UP000009168">
    <property type="component" value="Unassembled WGS sequence"/>
</dbReference>
<feature type="transmembrane region" description="Helical" evidence="1">
    <location>
        <begin position="1056"/>
        <end position="1076"/>
    </location>
</feature>
<dbReference type="InterPro" id="IPR000742">
    <property type="entry name" value="EGF"/>
</dbReference>
<keyword evidence="1" id="KW-1133">Transmembrane helix</keyword>
<feature type="domain" description="EGF-like" evidence="2">
    <location>
        <begin position="858"/>
        <end position="889"/>
    </location>
</feature>
<dbReference type="InterPro" id="IPR009030">
    <property type="entry name" value="Growth_fac_rcpt_cys_sf"/>
</dbReference>
<organism evidence="3 4">
    <name type="scientific">Tetrahymena thermophila (strain SB210)</name>
    <dbReference type="NCBI Taxonomy" id="312017"/>
    <lineage>
        <taxon>Eukaryota</taxon>
        <taxon>Sar</taxon>
        <taxon>Alveolata</taxon>
        <taxon>Ciliophora</taxon>
        <taxon>Intramacronucleata</taxon>
        <taxon>Oligohymenophorea</taxon>
        <taxon>Hymenostomatida</taxon>
        <taxon>Tetrahymenina</taxon>
        <taxon>Tetrahymenidae</taxon>
        <taxon>Tetrahymena</taxon>
    </lineage>
</organism>
<feature type="domain" description="EGF-like" evidence="2">
    <location>
        <begin position="767"/>
        <end position="808"/>
    </location>
</feature>
<dbReference type="SMART" id="SM00181">
    <property type="entry name" value="EGF"/>
    <property type="match status" value="7"/>
</dbReference>
<dbReference type="SUPFAM" id="SSF57184">
    <property type="entry name" value="Growth factor receptor domain"/>
    <property type="match status" value="4"/>
</dbReference>
<dbReference type="SMART" id="SM00261">
    <property type="entry name" value="FU"/>
    <property type="match status" value="12"/>
</dbReference>
<evidence type="ECO:0000313" key="4">
    <source>
        <dbReference type="Proteomes" id="UP000009168"/>
    </source>
</evidence>
<dbReference type="EMBL" id="GG662608">
    <property type="protein sequence ID" value="EAS00824.2"/>
    <property type="molecule type" value="Genomic_DNA"/>
</dbReference>
<dbReference type="Gene3D" id="2.10.220.10">
    <property type="entry name" value="Hormone Receptor, Insulin-like Growth Factor Receptor 1, Chain A, domain 2"/>
    <property type="match status" value="7"/>
</dbReference>
<evidence type="ECO:0000313" key="3">
    <source>
        <dbReference type="EMBL" id="EAS00824.2"/>
    </source>
</evidence>
<reference evidence="4" key="1">
    <citation type="journal article" date="2006" name="PLoS Biol.">
        <title>Macronuclear genome sequence of the ciliate Tetrahymena thermophila, a model eukaryote.</title>
        <authorList>
            <person name="Eisen J.A."/>
            <person name="Coyne R.S."/>
            <person name="Wu M."/>
            <person name="Wu D."/>
            <person name="Thiagarajan M."/>
            <person name="Wortman J.R."/>
            <person name="Badger J.H."/>
            <person name="Ren Q."/>
            <person name="Amedeo P."/>
            <person name="Jones K.M."/>
            <person name="Tallon L.J."/>
            <person name="Delcher A.L."/>
            <person name="Salzberg S.L."/>
            <person name="Silva J.C."/>
            <person name="Haas B.J."/>
            <person name="Majoros W.H."/>
            <person name="Farzad M."/>
            <person name="Carlton J.M."/>
            <person name="Smith R.K. Jr."/>
            <person name="Garg J."/>
            <person name="Pearlman R.E."/>
            <person name="Karrer K.M."/>
            <person name="Sun L."/>
            <person name="Manning G."/>
            <person name="Elde N.C."/>
            <person name="Turkewitz A.P."/>
            <person name="Asai D.J."/>
            <person name="Wilkes D.E."/>
            <person name="Wang Y."/>
            <person name="Cai H."/>
            <person name="Collins K."/>
            <person name="Stewart B.A."/>
            <person name="Lee S.R."/>
            <person name="Wilamowska K."/>
            <person name="Weinberg Z."/>
            <person name="Ruzzo W.L."/>
            <person name="Wloga D."/>
            <person name="Gaertig J."/>
            <person name="Frankel J."/>
            <person name="Tsao C.-C."/>
            <person name="Gorovsky M.A."/>
            <person name="Keeling P.J."/>
            <person name="Waller R.F."/>
            <person name="Patron N.J."/>
            <person name="Cherry J.M."/>
            <person name="Stover N.A."/>
            <person name="Krieger C.J."/>
            <person name="del Toro C."/>
            <person name="Ryder H.F."/>
            <person name="Williamson S.C."/>
            <person name="Barbeau R.A."/>
            <person name="Hamilton E.P."/>
            <person name="Orias E."/>
        </authorList>
    </citation>
    <scope>NUCLEOTIDE SEQUENCE [LARGE SCALE GENOMIC DNA]</scope>
    <source>
        <strain evidence="4">SB210</strain>
    </source>
</reference>
<keyword evidence="1" id="KW-0472">Membrane</keyword>
<gene>
    <name evidence="3" type="ORF">TTHERM_00309930</name>
</gene>
<dbReference type="eggNOG" id="KOG3525">
    <property type="taxonomic scope" value="Eukaryota"/>
</dbReference>
<feature type="domain" description="EGF-like" evidence="2">
    <location>
        <begin position="472"/>
        <end position="509"/>
    </location>
</feature>
<dbReference type="OrthoDB" id="300641at2759"/>
<feature type="transmembrane region" description="Helical" evidence="1">
    <location>
        <begin position="1016"/>
        <end position="1036"/>
    </location>
</feature>
<feature type="domain" description="EGF-like" evidence="2">
    <location>
        <begin position="153"/>
        <end position="189"/>
    </location>
</feature>
<keyword evidence="4" id="KW-1185">Reference proteome</keyword>
<name>I7LW46_TETTS</name>
<sequence length="1084" mass="119903">MTASSIQGWPSLTIKCTSLDYVNRNKQLMYGIIDKMNNQNIQKTYTITQPHSSLSVRVNIYTIRNFAASDNIQVFMDGTMQGQYQKAANQNLGKILCLTKYDYLYQFYKNITHSANTFTLAFQSSISTYASTGGFALSELYIEIDTCYPGCQTCSGPANNQCLTCITGAVANNGQCQCTTGFAYQTSCVPTCPSGSRGEPTLLICVQDYCDASVCATCDNTTKSCTSCKSGFYLLYNQCVATCPTYTIKQGNVCQDILPSNGMYLLKALFQTFVSESEIAAGGLTVTGLEGNGYGTVTSSGAYTSVCNGVYYIGGYMLAASNASFKRTFTQLPPHSQIRVGFTFVAIDNWDKEYIYINYDGQQASNFMVNEAITIDKLCGLEKFMDLVFYVDKTAIHTSPTLNLEIKATLSLNSSQKSYGLRNLFVILIQCSQWCISCNPTACLQCDITHYLYKGSCYVTCPTTTYIDQNRECHDCDASCATCGGPNNTDCITCPPGKLLYNNGGWTCVSNCPATNYYSDGTKCQKCDSSCLTCFGGSNNNCQTCNAGVFLYQNQCLASCPSNTFVSGNPQTMICKQCLKCDAGCLTCKGPLSTNCLACQTGKYLFQDNSCQTCNPKCQSCKGNQPTDCLTCPSGKYMFADNSCNNCDTLNRFYIDGLKCLQCNPQCYNCQGPLPTNCLTYPKGEYLFADNSCQNCNTKNGFFISGMKCLKCNALCQSCKGPLPTDCLTCPLGKYLQSDRSCQDCDTFNGYFIDGIKCNKCFGKCSSCSGPLPNDCLTCPVGKFLLPDYSCQYCNTQDGFFIRNTKCIPCNPGCKTCKGSLITDCLTCPDQKYLFTDNTCRTCLTSKGYFKKNIQCLPCDQTCQTCFGENKNQCLSCTENSQLFQSFCEQQYDTYHSNYFSNQKIEQTQQYFQTGGQISFASSITSSIILSMISSSSFSLVATGLNSQKVSYHILINTKLPAQISKVFIEFKSSFPSMQYKYLNAYESILDQSDTQFQDSRYKLVNLSFNILQSCGHTLFVFGICLFVFISFYLLVEKLNDQNTIQQKSKIVYQRLISNIIIQFCQLVITMLVVGVKQNQKERL</sequence>
<dbReference type="KEGG" id="tet:TTHERM_00309930"/>
<dbReference type="InterPro" id="IPR006212">
    <property type="entry name" value="Furin_repeat"/>
</dbReference>
<feature type="domain" description="EGF-like" evidence="2">
    <location>
        <begin position="711"/>
        <end position="743"/>
    </location>
</feature>
<dbReference type="CDD" id="cd00064">
    <property type="entry name" value="FU"/>
    <property type="match status" value="7"/>
</dbReference>
<evidence type="ECO:0000256" key="1">
    <source>
        <dbReference type="SAM" id="Phobius"/>
    </source>
</evidence>
<keyword evidence="1" id="KW-0812">Transmembrane</keyword>